<feature type="compositionally biased region" description="Basic and acidic residues" evidence="1">
    <location>
        <begin position="35"/>
        <end position="47"/>
    </location>
</feature>
<proteinExistence type="predicted"/>
<dbReference type="AlphaFoldDB" id="A0A1V3U2E2"/>
<name>A0A1V3U2E2_ELIME</name>
<reference evidence="2 3" key="1">
    <citation type="submission" date="2016-11" db="EMBL/GenBank/DDBJ databases">
        <title>Genome sequence and comparative genomic analysis of clinical strain Elizabethkingia meningoseptica 61421 PRCM.</title>
        <authorList>
            <person name="Wang M."/>
            <person name="Hu S."/>
            <person name="Cao L."/>
            <person name="Jiang T."/>
            <person name="Zhou Y."/>
            <person name="Ming D."/>
        </authorList>
    </citation>
    <scope>NUCLEOTIDE SEQUENCE [LARGE SCALE GENOMIC DNA]</scope>
    <source>
        <strain evidence="2 3">61421 PRCM</strain>
    </source>
</reference>
<dbReference type="EMBL" id="MPOG01000007">
    <property type="protein sequence ID" value="OOH96825.1"/>
    <property type="molecule type" value="Genomic_DNA"/>
</dbReference>
<dbReference type="eggNOG" id="COG1075">
    <property type="taxonomic scope" value="Bacteria"/>
</dbReference>
<accession>A0A1V3U2E2</accession>
<organism evidence="2 3">
    <name type="scientific">Elizabethkingia meningoseptica</name>
    <name type="common">Chryseobacterium meningosepticum</name>
    <dbReference type="NCBI Taxonomy" id="238"/>
    <lineage>
        <taxon>Bacteria</taxon>
        <taxon>Pseudomonadati</taxon>
        <taxon>Bacteroidota</taxon>
        <taxon>Flavobacteriia</taxon>
        <taxon>Flavobacteriales</taxon>
        <taxon>Weeksellaceae</taxon>
        <taxon>Elizabethkingia</taxon>
    </lineage>
</organism>
<evidence type="ECO:0000313" key="2">
    <source>
        <dbReference type="EMBL" id="OOH96825.1"/>
    </source>
</evidence>
<keyword evidence="3" id="KW-1185">Reference proteome</keyword>
<gene>
    <name evidence="2" type="ORF">BMF97_06055</name>
</gene>
<comment type="caution">
    <text evidence="2">The sequence shown here is derived from an EMBL/GenBank/DDBJ whole genome shotgun (WGS) entry which is preliminary data.</text>
</comment>
<dbReference type="InterPro" id="IPR029058">
    <property type="entry name" value="AB_hydrolase_fold"/>
</dbReference>
<dbReference type="RefSeq" id="WP_069214577.1">
    <property type="nucleotide sequence ID" value="NZ_CP016378.1"/>
</dbReference>
<dbReference type="OrthoDB" id="231913at2"/>
<evidence type="ECO:0000313" key="3">
    <source>
        <dbReference type="Proteomes" id="UP000188947"/>
    </source>
</evidence>
<evidence type="ECO:0000256" key="1">
    <source>
        <dbReference type="SAM" id="MobiDB-lite"/>
    </source>
</evidence>
<protein>
    <submittedName>
        <fullName evidence="2">Uncharacterized protein</fullName>
    </submittedName>
</protein>
<dbReference type="STRING" id="238.BBD35_16055"/>
<dbReference type="SUPFAM" id="SSF53474">
    <property type="entry name" value="alpha/beta-Hydrolases"/>
    <property type="match status" value="1"/>
</dbReference>
<feature type="region of interest" description="Disordered" evidence="1">
    <location>
        <begin position="35"/>
        <end position="55"/>
    </location>
</feature>
<sequence length="563" mass="64429">MTRTRIVKQNYTKISAKGHSMYSRENIVSSAGKSIREKGDEKGEKHGNPKNPPKKKGIIDIVMFVAGTTDPINKLGLKHEANTQYWQGSNDNFWAKIKDLKPQFINLNIEGKFFSWSGDNDTSERIKASKGLLGLLLRVYRFWTNDEVHLHLIGHSHGGNVINQFTEYISKSKDYPKEWKIKSITYLSTPFFKKKHQLNHAKLHPNCKIINVHNEYDLTQRLIADFSLLNMEVFLKNFQLADFGKGMKTLEGVDTSAFHKLHKPVINNKTDGPFLWREMAKSLAGINQLTQEFVKYIEGLPLNNKAIAADKAHFVTLIKRFQHWTFERYHVFYNNRSGRSGGYGRSEFMEDLRIATAIEVLNDIFEIEKGVKDSYVLTFLAKLFSENAGITDSIEINSWSPKLQTKGLKVVDINITDKDPYHSRNKKAQCESFISGAVKALEDKNLEEVLMRLFSQFVKPFVMTAVYYLLDALEFIVTGELDTQIKRLRRSVGVYGDLVKQYHADLITKDDAKNIKDMPDRPGSVPYLALASHSLSHTQFWEDVKTELESAFSSGRKSTNKVK</sequence>
<dbReference type="Proteomes" id="UP000188947">
    <property type="component" value="Unassembled WGS sequence"/>
</dbReference>